<keyword evidence="3" id="KW-1185">Reference proteome</keyword>
<sequence length="70" mass="7223">MGDGGFSDAVWHRSSYSDNNGGQCVEVALVRGLAGLRDSKVSGGPVLVVGSGAWGAFVRAAIRREWEGGS</sequence>
<reference evidence="3" key="1">
    <citation type="journal article" date="2019" name="Int. J. Syst. Evol. Microbiol.">
        <title>The Global Catalogue of Microorganisms (GCM) 10K type strain sequencing project: providing services to taxonomists for standard genome sequencing and annotation.</title>
        <authorList>
            <consortium name="The Broad Institute Genomics Platform"/>
            <consortium name="The Broad Institute Genome Sequencing Center for Infectious Disease"/>
            <person name="Wu L."/>
            <person name="Ma J."/>
        </authorList>
    </citation>
    <scope>NUCLEOTIDE SEQUENCE [LARGE SCALE GENOMIC DNA]</scope>
    <source>
        <strain evidence="3">JCM 14549</strain>
    </source>
</reference>
<dbReference type="RefSeq" id="WP_078576039.1">
    <property type="nucleotide sequence ID" value="NZ_BAAANQ010000001.1"/>
</dbReference>
<evidence type="ECO:0000259" key="1">
    <source>
        <dbReference type="Pfam" id="PF04149"/>
    </source>
</evidence>
<dbReference type="Proteomes" id="UP001403094">
    <property type="component" value="Unassembled WGS sequence"/>
</dbReference>
<protein>
    <recommendedName>
        <fullName evidence="1">DUF397 domain-containing protein</fullName>
    </recommendedName>
</protein>
<gene>
    <name evidence="2" type="ORF">GCM10009757_07650</name>
</gene>
<feature type="domain" description="DUF397" evidence="1">
    <location>
        <begin position="9"/>
        <end position="61"/>
    </location>
</feature>
<dbReference type="EMBL" id="BAAANQ010000001">
    <property type="protein sequence ID" value="GAA2043267.1"/>
    <property type="molecule type" value="Genomic_DNA"/>
</dbReference>
<dbReference type="InterPro" id="IPR007278">
    <property type="entry name" value="DUF397"/>
</dbReference>
<comment type="caution">
    <text evidence="2">The sequence shown here is derived from an EMBL/GenBank/DDBJ whole genome shotgun (WGS) entry which is preliminary data.</text>
</comment>
<proteinExistence type="predicted"/>
<evidence type="ECO:0000313" key="2">
    <source>
        <dbReference type="EMBL" id="GAA2043267.1"/>
    </source>
</evidence>
<name>A0ABP5GFA3_9ACTN</name>
<accession>A0ABP5GFA3</accession>
<evidence type="ECO:0000313" key="3">
    <source>
        <dbReference type="Proteomes" id="UP001403094"/>
    </source>
</evidence>
<organism evidence="2 3">
    <name type="scientific">Streptomyces cheonanensis</name>
    <dbReference type="NCBI Taxonomy" id="312720"/>
    <lineage>
        <taxon>Bacteria</taxon>
        <taxon>Bacillati</taxon>
        <taxon>Actinomycetota</taxon>
        <taxon>Actinomycetes</taxon>
        <taxon>Kitasatosporales</taxon>
        <taxon>Streptomycetaceae</taxon>
        <taxon>Streptomyces</taxon>
    </lineage>
</organism>
<dbReference type="Pfam" id="PF04149">
    <property type="entry name" value="DUF397"/>
    <property type="match status" value="1"/>
</dbReference>